<dbReference type="PROSITE" id="PS00211">
    <property type="entry name" value="ABC_TRANSPORTER_1"/>
    <property type="match status" value="1"/>
</dbReference>
<accession>A0AAU8LZP5</accession>
<dbReference type="Gene3D" id="2.40.50.100">
    <property type="match status" value="1"/>
</dbReference>
<name>A0AAU8LZP5_9BACT</name>
<dbReference type="CDD" id="cd03301">
    <property type="entry name" value="ABC_MalK_N"/>
    <property type="match status" value="1"/>
</dbReference>
<dbReference type="SUPFAM" id="SSF52540">
    <property type="entry name" value="P-loop containing nucleoside triphosphate hydrolases"/>
    <property type="match status" value="1"/>
</dbReference>
<dbReference type="InterPro" id="IPR015855">
    <property type="entry name" value="ABC_transpr_MalK-like"/>
</dbReference>
<dbReference type="FunFam" id="3.40.50.300:FF:000042">
    <property type="entry name" value="Maltose/maltodextrin ABC transporter, ATP-binding protein"/>
    <property type="match status" value="1"/>
</dbReference>
<gene>
    <name evidence="5" type="ORF">Q3M24_10095</name>
</gene>
<dbReference type="EMBL" id="CP159373">
    <property type="protein sequence ID" value="XCN75056.1"/>
    <property type="molecule type" value="Genomic_DNA"/>
</dbReference>
<protein>
    <submittedName>
        <fullName evidence="5">ABC transporter ATP-binding protein</fullName>
    </submittedName>
</protein>
<dbReference type="InterPro" id="IPR003439">
    <property type="entry name" value="ABC_transporter-like_ATP-bd"/>
</dbReference>
<proteinExistence type="predicted"/>
<dbReference type="PANTHER" id="PTHR43875">
    <property type="entry name" value="MALTODEXTRIN IMPORT ATP-BINDING PROTEIN MSMX"/>
    <property type="match status" value="1"/>
</dbReference>
<evidence type="ECO:0000313" key="5">
    <source>
        <dbReference type="EMBL" id="XCN75056.1"/>
    </source>
</evidence>
<reference evidence="5" key="2">
    <citation type="submission" date="2024-06" db="EMBL/GenBank/DDBJ databases">
        <authorList>
            <person name="Plum-Jensen L.E."/>
            <person name="Schramm A."/>
            <person name="Marshall I.P.G."/>
        </authorList>
    </citation>
    <scope>NUCLEOTIDE SEQUENCE</scope>
    <source>
        <strain evidence="5">Rat1</strain>
    </source>
</reference>
<evidence type="ECO:0000259" key="4">
    <source>
        <dbReference type="PROSITE" id="PS50893"/>
    </source>
</evidence>
<evidence type="ECO:0000256" key="1">
    <source>
        <dbReference type="ARBA" id="ARBA00022448"/>
    </source>
</evidence>
<organism evidence="5">
    <name type="scientific">Candidatus Electrothrix aestuarii</name>
    <dbReference type="NCBI Taxonomy" id="3062594"/>
    <lineage>
        <taxon>Bacteria</taxon>
        <taxon>Pseudomonadati</taxon>
        <taxon>Thermodesulfobacteriota</taxon>
        <taxon>Desulfobulbia</taxon>
        <taxon>Desulfobulbales</taxon>
        <taxon>Desulfobulbaceae</taxon>
        <taxon>Candidatus Electrothrix</taxon>
    </lineage>
</organism>
<evidence type="ECO:0000256" key="2">
    <source>
        <dbReference type="ARBA" id="ARBA00022741"/>
    </source>
</evidence>
<dbReference type="InterPro" id="IPR047641">
    <property type="entry name" value="ABC_transpr_MalK/UgpC-like"/>
</dbReference>
<dbReference type="PANTHER" id="PTHR43875:SF1">
    <property type="entry name" value="OSMOPROTECTIVE COMPOUNDS UPTAKE ATP-BINDING PROTEIN GGTA"/>
    <property type="match status" value="1"/>
</dbReference>
<dbReference type="SMART" id="SM00382">
    <property type="entry name" value="AAA"/>
    <property type="match status" value="1"/>
</dbReference>
<dbReference type="InterPro" id="IPR027417">
    <property type="entry name" value="P-loop_NTPase"/>
</dbReference>
<dbReference type="Gene3D" id="3.40.50.300">
    <property type="entry name" value="P-loop containing nucleotide triphosphate hydrolases"/>
    <property type="match status" value="1"/>
</dbReference>
<dbReference type="InterPro" id="IPR040582">
    <property type="entry name" value="OB_MalK-like"/>
</dbReference>
<dbReference type="GO" id="GO:0016887">
    <property type="term" value="F:ATP hydrolysis activity"/>
    <property type="evidence" value="ECO:0007669"/>
    <property type="project" value="InterPro"/>
</dbReference>
<dbReference type="Pfam" id="PF17912">
    <property type="entry name" value="OB_MalK"/>
    <property type="match status" value="1"/>
</dbReference>
<dbReference type="GO" id="GO:0140359">
    <property type="term" value="F:ABC-type transporter activity"/>
    <property type="evidence" value="ECO:0007669"/>
    <property type="project" value="InterPro"/>
</dbReference>
<keyword evidence="1" id="KW-0813">Transport</keyword>
<feature type="domain" description="ABC transporter" evidence="4">
    <location>
        <begin position="4"/>
        <end position="235"/>
    </location>
</feature>
<dbReference type="AlphaFoldDB" id="A0AAU8LZP5"/>
<dbReference type="SUPFAM" id="SSF50331">
    <property type="entry name" value="MOP-like"/>
    <property type="match status" value="1"/>
</dbReference>
<dbReference type="GO" id="GO:0008643">
    <property type="term" value="P:carbohydrate transport"/>
    <property type="evidence" value="ECO:0007669"/>
    <property type="project" value="InterPro"/>
</dbReference>
<dbReference type="NCBIfam" id="NF008653">
    <property type="entry name" value="PRK11650.1"/>
    <property type="match status" value="1"/>
</dbReference>
<evidence type="ECO:0000256" key="3">
    <source>
        <dbReference type="ARBA" id="ARBA00022840"/>
    </source>
</evidence>
<dbReference type="Pfam" id="PF00005">
    <property type="entry name" value="ABC_tran"/>
    <property type="match status" value="1"/>
</dbReference>
<dbReference type="InterPro" id="IPR003593">
    <property type="entry name" value="AAA+_ATPase"/>
</dbReference>
<keyword evidence="2" id="KW-0547">Nucleotide-binding</keyword>
<dbReference type="InterPro" id="IPR017871">
    <property type="entry name" value="ABC_transporter-like_CS"/>
</dbReference>
<keyword evidence="3 5" id="KW-0067">ATP-binding</keyword>
<reference evidence="5" key="1">
    <citation type="journal article" date="2024" name="Syst. Appl. Microbiol.">
        <title>First single-strain enrichments of Electrothrix cable bacteria, description of E. aestuarii sp. nov. and E. rattekaaiensis sp. nov., and proposal of a cable bacteria taxonomy following the rules of the SeqCode.</title>
        <authorList>
            <person name="Plum-Jensen L.E."/>
            <person name="Schramm A."/>
            <person name="Marshall I.P.G."/>
        </authorList>
    </citation>
    <scope>NUCLEOTIDE SEQUENCE</scope>
    <source>
        <strain evidence="5">Rat1</strain>
    </source>
</reference>
<dbReference type="GO" id="GO:0055052">
    <property type="term" value="C:ATP-binding cassette (ABC) transporter complex, substrate-binding subunit-containing"/>
    <property type="evidence" value="ECO:0007669"/>
    <property type="project" value="TreeGrafter"/>
</dbReference>
<dbReference type="GO" id="GO:0005524">
    <property type="term" value="F:ATP binding"/>
    <property type="evidence" value="ECO:0007669"/>
    <property type="project" value="UniProtKB-KW"/>
</dbReference>
<sequence>MADVIIKELVKSYDKKHVILDHINLEIKDGELMVFVGPSGCGKSTLLRTIAGLESITDGEIAINGRRVNNLPPQQRNIAMVFQNYALYPHMSVRDNMSFPLRMQKMPAQEITQQVETVAEQLDITRLLDKKPKQLSGGQRQRVAMGRALVRQPEVFLMDEPLSNLDAKLRVQIRSEIASIQRQLGVTTVYVTHDQVEAMTLGQRVAVLKDGILQQVAPPDELYSRPANIFIAQFIGSPGMNIIPCRVSGDELILPLEQEPVRWLLPEQMQVRSAELPQDADIWLGLRPEAFSLSAKGQESSLSLPCQIVDEEFLGYETLIRFQLTAPFSTGLELAEENFTARIFQQLNCAVGENITLNVDVRAACFFDQSGAAVAPLQNNS</sequence>
<dbReference type="KEGG" id="eaj:Q3M24_10095"/>
<dbReference type="InterPro" id="IPR008995">
    <property type="entry name" value="Mo/tungstate-bd_C_term_dom"/>
</dbReference>
<dbReference type="PROSITE" id="PS50893">
    <property type="entry name" value="ABC_TRANSPORTER_2"/>
    <property type="match status" value="1"/>
</dbReference>